<dbReference type="InterPro" id="IPR004042">
    <property type="entry name" value="Intein_endonuc_central"/>
</dbReference>
<comment type="caution">
    <text evidence="2">The sequence shown here is derived from an EMBL/GenBank/DDBJ whole genome shotgun (WGS) entry which is preliminary data.</text>
</comment>
<evidence type="ECO:0000259" key="1">
    <source>
        <dbReference type="PROSITE" id="PS50819"/>
    </source>
</evidence>
<dbReference type="AlphaFoldDB" id="A0A7C5YA30"/>
<dbReference type="EMBL" id="DRXS01000053">
    <property type="protein sequence ID" value="HHR40383.1"/>
    <property type="molecule type" value="Genomic_DNA"/>
</dbReference>
<dbReference type="GO" id="GO:0016539">
    <property type="term" value="P:intein-mediated protein splicing"/>
    <property type="evidence" value="ECO:0007669"/>
    <property type="project" value="InterPro"/>
</dbReference>
<gene>
    <name evidence="2" type="ORF">ENM42_00980</name>
</gene>
<sequence length="142" mass="16333">MRKSIEHCDQCKQAFLRGVFDSEGWVTLYHGVSVCNTDITLIKYVQNLMNTLGIPTSGPYLCRNRGKSFISPTNGRTYQRKKDYYVLTMSSKANLTYYKKVGFSINRKQRKLEEYLIKRPAYGGLQLTLPSLFPILKSVLGY</sequence>
<dbReference type="Gene3D" id="3.10.28.10">
    <property type="entry name" value="Homing endonucleases"/>
    <property type="match status" value="1"/>
</dbReference>
<dbReference type="SUPFAM" id="SSF55608">
    <property type="entry name" value="Homing endonucleases"/>
    <property type="match status" value="1"/>
</dbReference>
<dbReference type="Pfam" id="PF14528">
    <property type="entry name" value="LAGLIDADG_3"/>
    <property type="match status" value="1"/>
</dbReference>
<protein>
    <recommendedName>
        <fullName evidence="1">DOD-type homing endonuclease domain-containing protein</fullName>
    </recommendedName>
</protein>
<proteinExistence type="predicted"/>
<dbReference type="PROSITE" id="PS50819">
    <property type="entry name" value="INTEIN_ENDONUCLEASE"/>
    <property type="match status" value="1"/>
</dbReference>
<feature type="domain" description="DOD-type homing endonuclease" evidence="1">
    <location>
        <begin position="14"/>
        <end position="54"/>
    </location>
</feature>
<dbReference type="PRINTS" id="PR00379">
    <property type="entry name" value="INTEIN"/>
</dbReference>
<dbReference type="InterPro" id="IPR027434">
    <property type="entry name" value="Homing_endonucl"/>
</dbReference>
<dbReference type="InterPro" id="IPR004860">
    <property type="entry name" value="LAGLIDADG_dom"/>
</dbReference>
<organism evidence="2">
    <name type="scientific">Caldiarchaeum subterraneum</name>
    <dbReference type="NCBI Taxonomy" id="311458"/>
    <lineage>
        <taxon>Archaea</taxon>
        <taxon>Nitrososphaerota</taxon>
        <taxon>Candidatus Caldarchaeales</taxon>
        <taxon>Candidatus Caldarchaeaceae</taxon>
        <taxon>Candidatus Caldarchaeum</taxon>
    </lineage>
</organism>
<dbReference type="InterPro" id="IPR006142">
    <property type="entry name" value="INTEIN"/>
</dbReference>
<evidence type="ECO:0000313" key="2">
    <source>
        <dbReference type="EMBL" id="HHR40383.1"/>
    </source>
</evidence>
<accession>A0A7C5YA30</accession>
<dbReference type="GO" id="GO:0004519">
    <property type="term" value="F:endonuclease activity"/>
    <property type="evidence" value="ECO:0007669"/>
    <property type="project" value="InterPro"/>
</dbReference>
<reference evidence="2" key="1">
    <citation type="journal article" date="2020" name="mSystems">
        <title>Genome- and Community-Level Interaction Insights into Carbon Utilization and Element Cycling Functions of Hydrothermarchaeota in Hydrothermal Sediment.</title>
        <authorList>
            <person name="Zhou Z."/>
            <person name="Liu Y."/>
            <person name="Xu W."/>
            <person name="Pan J."/>
            <person name="Luo Z.H."/>
            <person name="Li M."/>
        </authorList>
    </citation>
    <scope>NUCLEOTIDE SEQUENCE [LARGE SCALE GENOMIC DNA]</scope>
    <source>
        <strain evidence="2">SpSt-1084</strain>
    </source>
</reference>
<name>A0A7C5YA30_CALS0</name>